<dbReference type="GO" id="GO:0003924">
    <property type="term" value="F:GTPase activity"/>
    <property type="evidence" value="ECO:0007669"/>
    <property type="project" value="UniProtKB-UniRule"/>
</dbReference>
<dbReference type="Gene3D" id="1.10.40.50">
    <property type="entry name" value="Probable gtpase engc, domain 3"/>
    <property type="match status" value="1"/>
</dbReference>
<feature type="binding site" evidence="3">
    <location>
        <begin position="107"/>
        <end position="110"/>
    </location>
    <ligand>
        <name>GTP</name>
        <dbReference type="ChEBI" id="CHEBI:37565"/>
    </ligand>
</feature>
<dbReference type="PROSITE" id="PS51721">
    <property type="entry name" value="G_CP"/>
    <property type="match status" value="1"/>
</dbReference>
<feature type="domain" description="EngC GTPase" evidence="4">
    <location>
        <begin position="67"/>
        <end position="209"/>
    </location>
</feature>
<keyword evidence="3" id="KW-0378">Hydrolase</keyword>
<feature type="binding site" evidence="3">
    <location>
        <begin position="155"/>
        <end position="163"/>
    </location>
    <ligand>
        <name>GTP</name>
        <dbReference type="ChEBI" id="CHEBI:37565"/>
    </ligand>
</feature>
<evidence type="ECO:0000259" key="5">
    <source>
        <dbReference type="PROSITE" id="PS51721"/>
    </source>
</evidence>
<dbReference type="GO" id="GO:0019843">
    <property type="term" value="F:rRNA binding"/>
    <property type="evidence" value="ECO:0007669"/>
    <property type="project" value="UniProtKB-KW"/>
</dbReference>
<feature type="binding site" evidence="3">
    <location>
        <position position="239"/>
    </location>
    <ligand>
        <name>Zn(2+)</name>
        <dbReference type="ChEBI" id="CHEBI:29105"/>
    </ligand>
</feature>
<evidence type="ECO:0000256" key="3">
    <source>
        <dbReference type="HAMAP-Rule" id="MF_01820"/>
    </source>
</evidence>
<keyword evidence="1 3" id="KW-0547">Nucleotide-binding</keyword>
<dbReference type="GO" id="GO:0046872">
    <property type="term" value="F:metal ion binding"/>
    <property type="evidence" value="ECO:0007669"/>
    <property type="project" value="UniProtKB-KW"/>
</dbReference>
<comment type="function">
    <text evidence="3">One of several proteins that assist in the late maturation steps of the functional core of the 30S ribosomal subunit. Helps release RbfA from mature subunits. May play a role in the assembly of ribosomal proteins into the subunit. Circularly permuted GTPase that catalyzes slow GTP hydrolysis, GTPase activity is stimulated by the 30S ribosomal subunit.</text>
</comment>
<keyword evidence="3" id="KW-0479">Metal-binding</keyword>
<proteinExistence type="inferred from homology"/>
<dbReference type="SUPFAM" id="SSF52540">
    <property type="entry name" value="P-loop containing nucleoside triphosphate hydrolases"/>
    <property type="match status" value="1"/>
</dbReference>
<dbReference type="Gene3D" id="3.40.50.300">
    <property type="entry name" value="P-loop containing nucleotide triphosphate hydrolases"/>
    <property type="match status" value="1"/>
</dbReference>
<dbReference type="RefSeq" id="WP_146368533.1">
    <property type="nucleotide sequence ID" value="NZ_CP042295.1"/>
</dbReference>
<dbReference type="GO" id="GO:0005525">
    <property type="term" value="F:GTP binding"/>
    <property type="evidence" value="ECO:0007669"/>
    <property type="project" value="UniProtKB-UniRule"/>
</dbReference>
<feature type="binding site" evidence="3">
    <location>
        <position position="241"/>
    </location>
    <ligand>
        <name>Zn(2+)</name>
        <dbReference type="ChEBI" id="CHEBI:29105"/>
    </ligand>
</feature>
<reference evidence="6 7" key="1">
    <citation type="journal article" date="2019" name="Microbiol. Resour. Announc.">
        <title>Complete Genome Sequences of Three Mycoplasma anserisalpingitis (Mycoplasma sp. 1220) Strains.</title>
        <authorList>
            <person name="Grozner D."/>
            <person name="Forro B."/>
            <person name="Kovacs A.B."/>
            <person name="Marton S."/>
            <person name="Banyai K."/>
            <person name="Kreizinger Z."/>
            <person name="Sulyok K.M."/>
            <person name="Gyuranecz M."/>
        </authorList>
    </citation>
    <scope>NUCLEOTIDE SEQUENCE [LARGE SCALE GENOMIC DNA]</scope>
    <source>
        <strain evidence="6 7">ATCC:BAA-2147</strain>
    </source>
</reference>
<accession>A0A5B8JXH5</accession>
<dbReference type="PROSITE" id="PS50936">
    <property type="entry name" value="ENGC_GTPASE"/>
    <property type="match status" value="1"/>
</dbReference>
<dbReference type="KEGG" id="mans:FRW55_02110"/>
<comment type="subunit">
    <text evidence="3">Monomer. Associates with 30S ribosomal subunit, binds 16S rRNA.</text>
</comment>
<dbReference type="EMBL" id="CP042295">
    <property type="protein sequence ID" value="QDY86950.1"/>
    <property type="molecule type" value="Genomic_DNA"/>
</dbReference>
<evidence type="ECO:0000313" key="6">
    <source>
        <dbReference type="EMBL" id="QDY86950.1"/>
    </source>
</evidence>
<feature type="domain" description="CP-type G" evidence="5">
    <location>
        <begin position="58"/>
        <end position="211"/>
    </location>
</feature>
<evidence type="ECO:0000256" key="2">
    <source>
        <dbReference type="ARBA" id="ARBA00023134"/>
    </source>
</evidence>
<keyword evidence="3" id="KW-0694">RNA-binding</keyword>
<gene>
    <name evidence="3 6" type="primary">rsgA</name>
    <name evidence="6" type="ORF">FRW55_02110</name>
</gene>
<comment type="subcellular location">
    <subcellularLocation>
        <location evidence="3">Cytoplasm</location>
    </subcellularLocation>
</comment>
<dbReference type="GO" id="GO:0005737">
    <property type="term" value="C:cytoplasm"/>
    <property type="evidence" value="ECO:0007669"/>
    <property type="project" value="UniProtKB-SubCell"/>
</dbReference>
<dbReference type="Pfam" id="PF03193">
    <property type="entry name" value="RsgA_GTPase"/>
    <property type="match status" value="1"/>
</dbReference>
<dbReference type="OrthoDB" id="9809485at2"/>
<feature type="binding site" evidence="3">
    <location>
        <position position="234"/>
    </location>
    <ligand>
        <name>Zn(2+)</name>
        <dbReference type="ChEBI" id="CHEBI:29105"/>
    </ligand>
</feature>
<dbReference type="InterPro" id="IPR030378">
    <property type="entry name" value="G_CP_dom"/>
</dbReference>
<dbReference type="PANTHER" id="PTHR32120">
    <property type="entry name" value="SMALL RIBOSOMAL SUBUNIT BIOGENESIS GTPASE RSGA"/>
    <property type="match status" value="1"/>
</dbReference>
<feature type="binding site" evidence="3">
    <location>
        <position position="249"/>
    </location>
    <ligand>
        <name>Zn(2+)</name>
        <dbReference type="ChEBI" id="CHEBI:29105"/>
    </ligand>
</feature>
<evidence type="ECO:0000313" key="7">
    <source>
        <dbReference type="Proteomes" id="UP000318927"/>
    </source>
</evidence>
<protein>
    <recommendedName>
        <fullName evidence="3">Small ribosomal subunit biogenesis GTPase RsgA</fullName>
        <ecNumber evidence="3">3.6.1.-</ecNumber>
    </recommendedName>
</protein>
<dbReference type="Proteomes" id="UP000318927">
    <property type="component" value="Chromosome"/>
</dbReference>
<dbReference type="InterPro" id="IPR010914">
    <property type="entry name" value="RsgA_GTPase_dom"/>
</dbReference>
<dbReference type="AlphaFoldDB" id="A0A5B8JXH5"/>
<comment type="cofactor">
    <cofactor evidence="3">
        <name>Zn(2+)</name>
        <dbReference type="ChEBI" id="CHEBI:29105"/>
    </cofactor>
    <text evidence="3">Binds 1 zinc ion per subunit.</text>
</comment>
<dbReference type="InterPro" id="IPR004881">
    <property type="entry name" value="Ribosome_biogen_GTPase_RsgA"/>
</dbReference>
<evidence type="ECO:0000259" key="4">
    <source>
        <dbReference type="PROSITE" id="PS50936"/>
    </source>
</evidence>
<dbReference type="NCBIfam" id="TIGR00157">
    <property type="entry name" value="ribosome small subunit-dependent GTPase A"/>
    <property type="match status" value="1"/>
</dbReference>
<dbReference type="GO" id="GO:0042274">
    <property type="term" value="P:ribosomal small subunit biogenesis"/>
    <property type="evidence" value="ECO:0007669"/>
    <property type="project" value="UniProtKB-UniRule"/>
</dbReference>
<dbReference type="InterPro" id="IPR027417">
    <property type="entry name" value="P-loop_NTPase"/>
</dbReference>
<keyword evidence="3" id="KW-0963">Cytoplasm</keyword>
<dbReference type="SUPFAM" id="SSF50249">
    <property type="entry name" value="Nucleic acid-binding proteins"/>
    <property type="match status" value="1"/>
</dbReference>
<keyword evidence="2 3" id="KW-0342">GTP-binding</keyword>
<keyword evidence="3" id="KW-0862">Zinc</keyword>
<evidence type="ECO:0000256" key="1">
    <source>
        <dbReference type="ARBA" id="ARBA00022741"/>
    </source>
</evidence>
<dbReference type="InterPro" id="IPR012340">
    <property type="entry name" value="NA-bd_OB-fold"/>
</dbReference>
<dbReference type="EC" id="3.6.1.-" evidence="3"/>
<sequence length="281" mass="32825">MKGKIYSIVSGIYEIKNSDNSTVLIPGSGKLRFNNLIPLVGDYVEHDNKMILNILERRNNFIRPKVANIDQVIIVMSLKEPEFSSFLMDKFLSIIEFKEIKPILFFTKSDLVNDFYWYEQYQRCGYEVYLINNNSDSNLSEIKQIFKNKTNVFLGQTGVGKTTTINRLSNNNFQTQQISKALGRGKHTTRVVKIIEFNDGELIDTPGFSSLDLDINSLELAQSFDTFKKYFPDCKYRSCLHINENINDCEIKKQIDISIPKWRYENYLKLSKETKKERWDE</sequence>
<keyword evidence="3" id="KW-0699">rRNA-binding</keyword>
<name>A0A5B8JXH5_9MOLU</name>
<dbReference type="Gene3D" id="2.40.50.140">
    <property type="entry name" value="Nucleic acid-binding proteins"/>
    <property type="match status" value="1"/>
</dbReference>
<dbReference type="CDD" id="cd01854">
    <property type="entry name" value="YjeQ_EngC"/>
    <property type="match status" value="1"/>
</dbReference>
<keyword evidence="7" id="KW-1185">Reference proteome</keyword>
<dbReference type="HAMAP" id="MF_01820">
    <property type="entry name" value="GTPase_RsgA"/>
    <property type="match status" value="1"/>
</dbReference>
<keyword evidence="3" id="KW-0690">Ribosome biogenesis</keyword>
<organism evidence="6 7">
    <name type="scientific">Mycoplasma anserisalpingitidis</name>
    <dbReference type="NCBI Taxonomy" id="519450"/>
    <lineage>
        <taxon>Bacteria</taxon>
        <taxon>Bacillati</taxon>
        <taxon>Mycoplasmatota</taxon>
        <taxon>Mollicutes</taxon>
        <taxon>Mycoplasmataceae</taxon>
        <taxon>Mycoplasma</taxon>
    </lineage>
</organism>
<comment type="similarity">
    <text evidence="3">Belongs to the TRAFAC class YlqF/YawG GTPase family. RsgA subfamily.</text>
</comment>
<dbReference type="PANTHER" id="PTHR32120:SF11">
    <property type="entry name" value="SMALL RIBOSOMAL SUBUNIT BIOGENESIS GTPASE RSGA 1, MITOCHONDRIAL-RELATED"/>
    <property type="match status" value="1"/>
</dbReference>